<proteinExistence type="predicted"/>
<evidence type="ECO:0000313" key="5">
    <source>
        <dbReference type="EMBL" id="KAJ2847835.1"/>
    </source>
</evidence>
<dbReference type="OrthoDB" id="27683at2759"/>
<dbReference type="GO" id="GO:0018279">
    <property type="term" value="P:protein N-linked glycosylation via asparagine"/>
    <property type="evidence" value="ECO:0007669"/>
    <property type="project" value="TreeGrafter"/>
</dbReference>
<evidence type="ECO:0000313" key="6">
    <source>
        <dbReference type="Proteomes" id="UP001139887"/>
    </source>
</evidence>
<dbReference type="Pfam" id="PF18400">
    <property type="entry name" value="Thioredoxin_12"/>
    <property type="match status" value="1"/>
</dbReference>
<protein>
    <submittedName>
        <fullName evidence="5">Killer toxin resistant protein</fullName>
    </submittedName>
</protein>
<dbReference type="InterPro" id="IPR040693">
    <property type="entry name" value="UGGT_TRXL_1"/>
</dbReference>
<feature type="non-terminal residue" evidence="5">
    <location>
        <position position="732"/>
    </location>
</feature>
<evidence type="ECO:0000259" key="2">
    <source>
        <dbReference type="Pfam" id="PF18400"/>
    </source>
</evidence>
<dbReference type="Pfam" id="PF18401">
    <property type="entry name" value="Thioredoxin_13"/>
    <property type="match status" value="1"/>
</dbReference>
<dbReference type="Proteomes" id="UP001139887">
    <property type="component" value="Unassembled WGS sequence"/>
</dbReference>
<sequence length="732" mass="83007">MRIIGRLLVVSSAAVCMAGAVSTPPIRTQLLSNFPAPPMALEIAESIAAYNQSSFFPFIERLTHEALSEQSDGDTYAQATKWIKEDQLLSASSLSLLRLDMSAHVFAPAVVAQFQLYNETIVPEIQSVRDFDTSCMVWAQYKDKQLCSTGALQQLLDSETFYGTTYIEEARVEPHRLPFDHVYSAKDSDKLVVLYADILAPEFSEFHQYLKQLADAGSIQYILRYGPSNARNEQKPLELVGYGVELALKSTEYKVIDDRDLNHESQPRSAEKFHEQMGSKLFASEVEPTVKGLGEKQLPSLGIQAAQMILAAEDKLNVLKQLAQDLPRYAHLLSEVPVNSTFADEIGSTSSRIRDVFTINGMKLSDDHVNPFYIMDHLRKENAIIDGLQTAGLSQSQALDLLLHLDSKDDKQNEMPLSFDMRERPTEQKSVLWLNDLEKDRRYAGYAADINILQWMKAPGMMQPVRRNIVQAIFALDLSTTESWITIFEDVVGIVEHGMPMQMGLVPLIDYLASDSDSDANQMAKFMLYLRRAFKRRVWQSFMKRTLIGHLRGQSKSKSFVSTVHAAYAEFVKVQQTKDQEQPLQWDEITNTKDKWLSTRWQSMTEFCKRLDLSPQTVPTSGLVFINGVQLQLKDGYQQHLLKEYHTQTWHVANALRNNVIDENSDITEFVYGDRAVSSRSAMVFASDEMPLRMVDLSAEATQEWMDSEIEYLSYPSRNTTDLSSDEAVSIW</sequence>
<evidence type="ECO:0000259" key="4">
    <source>
        <dbReference type="Pfam" id="PF18402"/>
    </source>
</evidence>
<feature type="domain" description="UGGT thioredoxin-like" evidence="2">
    <location>
        <begin position="36"/>
        <end position="233"/>
    </location>
</feature>
<dbReference type="GO" id="GO:0036503">
    <property type="term" value="P:ERAD pathway"/>
    <property type="evidence" value="ECO:0007669"/>
    <property type="project" value="TreeGrafter"/>
</dbReference>
<accession>A0A9W8I4T1</accession>
<feature type="domain" description="UGGT thioredoxin-like" evidence="4">
    <location>
        <begin position="419"/>
        <end position="681"/>
    </location>
</feature>
<dbReference type="GO" id="GO:0051082">
    <property type="term" value="F:unfolded protein binding"/>
    <property type="evidence" value="ECO:0007669"/>
    <property type="project" value="TreeGrafter"/>
</dbReference>
<evidence type="ECO:0000259" key="3">
    <source>
        <dbReference type="Pfam" id="PF18401"/>
    </source>
</evidence>
<keyword evidence="1" id="KW-0732">Signal</keyword>
<dbReference type="InterPro" id="IPR009448">
    <property type="entry name" value="UDP-g_GGtrans"/>
</dbReference>
<dbReference type="GO" id="GO:0005783">
    <property type="term" value="C:endoplasmic reticulum"/>
    <property type="evidence" value="ECO:0007669"/>
    <property type="project" value="TreeGrafter"/>
</dbReference>
<dbReference type="AlphaFoldDB" id="A0A9W8I4T1"/>
<evidence type="ECO:0000256" key="1">
    <source>
        <dbReference type="SAM" id="SignalP"/>
    </source>
</evidence>
<dbReference type="PANTHER" id="PTHR11226:SF0">
    <property type="entry name" value="UDP-GLUCOSE:GLYCOPROTEIN GLUCOSYLTRANSFERASE"/>
    <property type="match status" value="1"/>
</dbReference>
<dbReference type="InterPro" id="IPR040694">
    <property type="entry name" value="UGGT_TRXL_2"/>
</dbReference>
<comment type="caution">
    <text evidence="5">The sequence shown here is derived from an EMBL/GenBank/DDBJ whole genome shotgun (WGS) entry which is preliminary data.</text>
</comment>
<dbReference type="GO" id="GO:0003980">
    <property type="term" value="F:UDP-glucose:glycoprotein glucosyltransferase activity"/>
    <property type="evidence" value="ECO:0007669"/>
    <property type="project" value="InterPro"/>
</dbReference>
<gene>
    <name evidence="5" type="primary">KRE5_1</name>
    <name evidence="5" type="ORF">IWW36_003647</name>
</gene>
<dbReference type="EMBL" id="JANBUW010000253">
    <property type="protein sequence ID" value="KAJ2847835.1"/>
    <property type="molecule type" value="Genomic_DNA"/>
</dbReference>
<feature type="chain" id="PRO_5040891124" evidence="1">
    <location>
        <begin position="19"/>
        <end position="732"/>
    </location>
</feature>
<feature type="domain" description="UGGT thioredoxin-like" evidence="3">
    <location>
        <begin position="290"/>
        <end position="407"/>
    </location>
</feature>
<dbReference type="PANTHER" id="PTHR11226">
    <property type="entry name" value="UDP-GLUCOSE GLYCOPROTEIN:GLUCOSYLTRANSFERASE"/>
    <property type="match status" value="1"/>
</dbReference>
<keyword evidence="6" id="KW-1185">Reference proteome</keyword>
<feature type="signal peptide" evidence="1">
    <location>
        <begin position="1"/>
        <end position="18"/>
    </location>
</feature>
<name>A0A9W8I4T1_9FUNG</name>
<organism evidence="5 6">
    <name type="scientific">Coemansia brasiliensis</name>
    <dbReference type="NCBI Taxonomy" id="2650707"/>
    <lineage>
        <taxon>Eukaryota</taxon>
        <taxon>Fungi</taxon>
        <taxon>Fungi incertae sedis</taxon>
        <taxon>Zoopagomycota</taxon>
        <taxon>Kickxellomycotina</taxon>
        <taxon>Kickxellomycetes</taxon>
        <taxon>Kickxellales</taxon>
        <taxon>Kickxellaceae</taxon>
        <taxon>Coemansia</taxon>
    </lineage>
</organism>
<dbReference type="InterPro" id="IPR040692">
    <property type="entry name" value="UGGT_TRXL_3"/>
</dbReference>
<reference evidence="5" key="1">
    <citation type="submission" date="2022-07" db="EMBL/GenBank/DDBJ databases">
        <title>Phylogenomic reconstructions and comparative analyses of Kickxellomycotina fungi.</title>
        <authorList>
            <person name="Reynolds N.K."/>
            <person name="Stajich J.E."/>
            <person name="Barry K."/>
            <person name="Grigoriev I.V."/>
            <person name="Crous P."/>
            <person name="Smith M.E."/>
        </authorList>
    </citation>
    <scope>NUCLEOTIDE SEQUENCE</scope>
    <source>
        <strain evidence="5">NRRL 1566</strain>
    </source>
</reference>
<dbReference type="Pfam" id="PF18402">
    <property type="entry name" value="Thioredoxin_14"/>
    <property type="match status" value="1"/>
</dbReference>